<evidence type="ECO:0000256" key="1">
    <source>
        <dbReference type="SAM" id="MobiDB-lite"/>
    </source>
</evidence>
<protein>
    <submittedName>
        <fullName evidence="3">Uncharacterized protein</fullName>
    </submittedName>
</protein>
<feature type="compositionally biased region" description="Polar residues" evidence="1">
    <location>
        <begin position="14"/>
        <end position="37"/>
    </location>
</feature>
<feature type="transmembrane region" description="Helical" evidence="2">
    <location>
        <begin position="136"/>
        <end position="154"/>
    </location>
</feature>
<evidence type="ECO:0000313" key="3">
    <source>
        <dbReference type="EMBL" id="CAG9540810.1"/>
    </source>
</evidence>
<evidence type="ECO:0000313" key="4">
    <source>
        <dbReference type="Proteomes" id="UP000746747"/>
    </source>
</evidence>
<evidence type="ECO:0000256" key="2">
    <source>
        <dbReference type="SAM" id="Phobius"/>
    </source>
</evidence>
<dbReference type="OrthoDB" id="5869876at2759"/>
<sequence length="228" mass="24862">MKNSLLKSGIKQKSAPTPSASIRNSQITSQTNHSASEDSVFQNVQQFARAREQRNRQPQTTQEINIFFIISLTCFGIQIIAAFICIGFSIYQVANNAQIESGIAFLLLALIPMIGAIGGIFSALTKNQTLAMCTSAYNAVSIVGVITAVINVYSFEINQPFSLSGFIQVAGFVAIVQTVSFGIVLILYFKLSSSATTIIYPERSVFYQANAEVQRSGRRLHGSDATKW</sequence>
<keyword evidence="2" id="KW-1133">Transmembrane helix</keyword>
<proteinExistence type="predicted"/>
<gene>
    <name evidence="3" type="ORF">CJOHNSTONI_LOCUS10286</name>
</gene>
<keyword evidence="2" id="KW-0472">Membrane</keyword>
<feature type="region of interest" description="Disordered" evidence="1">
    <location>
        <begin position="1"/>
        <end position="37"/>
    </location>
</feature>
<feature type="transmembrane region" description="Helical" evidence="2">
    <location>
        <begin position="103"/>
        <end position="124"/>
    </location>
</feature>
<accession>A0A8J2QBA3</accession>
<comment type="caution">
    <text evidence="3">The sequence shown here is derived from an EMBL/GenBank/DDBJ whole genome shotgun (WGS) entry which is preliminary data.</text>
</comment>
<keyword evidence="4" id="KW-1185">Reference proteome</keyword>
<reference evidence="3" key="1">
    <citation type="submission" date="2021-09" db="EMBL/GenBank/DDBJ databases">
        <authorList>
            <consortium name="Pathogen Informatics"/>
        </authorList>
    </citation>
    <scope>NUCLEOTIDE SEQUENCE</scope>
</reference>
<feature type="transmembrane region" description="Helical" evidence="2">
    <location>
        <begin position="166"/>
        <end position="189"/>
    </location>
</feature>
<name>A0A8J2QBA3_9BILA</name>
<dbReference type="EMBL" id="CAKAEH010002025">
    <property type="protein sequence ID" value="CAG9540810.1"/>
    <property type="molecule type" value="Genomic_DNA"/>
</dbReference>
<dbReference type="AlphaFoldDB" id="A0A8J2QBA3"/>
<dbReference type="Proteomes" id="UP000746747">
    <property type="component" value="Unassembled WGS sequence"/>
</dbReference>
<keyword evidence="2" id="KW-0812">Transmembrane</keyword>
<organism evidence="3 4">
    <name type="scientific">Cercopithifilaria johnstoni</name>
    <dbReference type="NCBI Taxonomy" id="2874296"/>
    <lineage>
        <taxon>Eukaryota</taxon>
        <taxon>Metazoa</taxon>
        <taxon>Ecdysozoa</taxon>
        <taxon>Nematoda</taxon>
        <taxon>Chromadorea</taxon>
        <taxon>Rhabditida</taxon>
        <taxon>Spirurina</taxon>
        <taxon>Spiruromorpha</taxon>
        <taxon>Filarioidea</taxon>
        <taxon>Onchocercidae</taxon>
        <taxon>Cercopithifilaria</taxon>
    </lineage>
</organism>
<feature type="transmembrane region" description="Helical" evidence="2">
    <location>
        <begin position="64"/>
        <end position="91"/>
    </location>
</feature>